<sequence>MADQDNDNPTSAGNIGEPTGSASERLAHLQTLEDGEAVKQQQMKWVDGANYGMLGADAGYGTYAAGS</sequence>
<dbReference type="AlphaFoldDB" id="A0A0J1CZI1"/>
<proteinExistence type="predicted"/>
<feature type="region of interest" description="Disordered" evidence="1">
    <location>
        <begin position="1"/>
        <end position="24"/>
    </location>
</feature>
<dbReference type="RefSeq" id="WP_047846933.1">
    <property type="nucleotide sequence ID" value="NZ_AEJF01000081.1"/>
</dbReference>
<keyword evidence="3" id="KW-1185">Reference proteome</keyword>
<dbReference type="Proteomes" id="UP000035963">
    <property type="component" value="Unassembled WGS sequence"/>
</dbReference>
<evidence type="ECO:0000313" key="3">
    <source>
        <dbReference type="Proteomes" id="UP000035963"/>
    </source>
</evidence>
<dbReference type="EMBL" id="AEJF01000081">
    <property type="protein sequence ID" value="KLU25934.1"/>
    <property type="molecule type" value="Genomic_DNA"/>
</dbReference>
<protein>
    <submittedName>
        <fullName evidence="2">Uncharacterized protein</fullName>
    </submittedName>
</protein>
<evidence type="ECO:0000256" key="1">
    <source>
        <dbReference type="SAM" id="MobiDB-lite"/>
    </source>
</evidence>
<feature type="non-terminal residue" evidence="2">
    <location>
        <position position="67"/>
    </location>
</feature>
<organism evidence="2 3">
    <name type="scientific">Caballeronia mineralivorans PML1(12)</name>
    <dbReference type="NCBI Taxonomy" id="908627"/>
    <lineage>
        <taxon>Bacteria</taxon>
        <taxon>Pseudomonadati</taxon>
        <taxon>Pseudomonadota</taxon>
        <taxon>Betaproteobacteria</taxon>
        <taxon>Burkholderiales</taxon>
        <taxon>Burkholderiaceae</taxon>
        <taxon>Caballeronia</taxon>
    </lineage>
</organism>
<reference evidence="2 3" key="1">
    <citation type="journal article" date="2015" name="Genome Announc.">
        <title>Draft Genome Sequence of Burkholderia sp. Strain PML1(12), an Ectomycorrhizosphere-Inhabiting Bacterium with Effective Mineral-Weathering Ability.</title>
        <authorList>
            <person name="Uroz S."/>
            <person name="Oger P."/>
        </authorList>
    </citation>
    <scope>NUCLEOTIDE SEQUENCE [LARGE SCALE GENOMIC DNA]</scope>
    <source>
        <strain evidence="3">PML1(12)</strain>
    </source>
</reference>
<accession>A0A0J1CZI1</accession>
<gene>
    <name evidence="2" type="ORF">EOS_12325</name>
</gene>
<name>A0A0J1CZI1_9BURK</name>
<evidence type="ECO:0000313" key="2">
    <source>
        <dbReference type="EMBL" id="KLU25934.1"/>
    </source>
</evidence>
<comment type="caution">
    <text evidence="2">The sequence shown here is derived from an EMBL/GenBank/DDBJ whole genome shotgun (WGS) entry which is preliminary data.</text>
</comment>